<organism evidence="1 2">
    <name type="scientific">Mycobacterium phage Unicorn</name>
    <dbReference type="NCBI Taxonomy" id="2015825"/>
    <lineage>
        <taxon>Viruses</taxon>
        <taxon>Duplodnaviria</taxon>
        <taxon>Heunggongvirae</taxon>
        <taxon>Uroviricota</taxon>
        <taxon>Caudoviricetes</taxon>
        <taxon>Weiservirinae</taxon>
        <taxon>Unicornvirus</taxon>
        <taxon>Unicornvirus unicorn</taxon>
    </lineage>
</organism>
<dbReference type="KEGG" id="vg:60322696"/>
<reference evidence="1 2" key="1">
    <citation type="submission" date="2017-06" db="EMBL/GenBank/DDBJ databases">
        <authorList>
            <person name="Barekzi N."/>
            <person name="Denby H.W."/>
            <person name="Murphy J.L."/>
            <person name="Richards S."/>
            <person name="Womack F.R."/>
            <person name="Stoner T.H."/>
            <person name="Garlena R.A."/>
            <person name="Russell D.A."/>
            <person name="Pope W.H."/>
            <person name="Jacobs-Sera D."/>
            <person name="Hatfull G.F."/>
        </authorList>
    </citation>
    <scope>NUCLEOTIDE SEQUENCE [LARGE SCALE GENOMIC DNA]</scope>
</reference>
<dbReference type="Proteomes" id="UP000224528">
    <property type="component" value="Segment"/>
</dbReference>
<name>A0A222ZK40_9CAUD</name>
<evidence type="ECO:0000313" key="2">
    <source>
        <dbReference type="Proteomes" id="UP000224528"/>
    </source>
</evidence>
<gene>
    <name evidence="1" type="primary">88</name>
    <name evidence="1" type="ORF">SEA_UNICORN_88</name>
</gene>
<accession>A0A222ZK40</accession>
<protein>
    <submittedName>
        <fullName evidence="1">Uncharacterized protein</fullName>
    </submittedName>
</protein>
<sequence length="88" mass="9597">MIALTEMRSDSTGVHYWRRGADGERIEIDAAEWRRLTFWPSTPIYDQVLADLGACLNCRCTDCGCCVGCGGVDADVDPAGTHGYHCAL</sequence>
<keyword evidence="2" id="KW-1185">Reference proteome</keyword>
<dbReference type="GeneID" id="60322696"/>
<dbReference type="EMBL" id="MF324908">
    <property type="protein sequence ID" value="ASR85096.1"/>
    <property type="molecule type" value="Genomic_DNA"/>
</dbReference>
<dbReference type="RefSeq" id="YP_009951266.1">
    <property type="nucleotide sequence ID" value="NC_051599.1"/>
</dbReference>
<evidence type="ECO:0000313" key="1">
    <source>
        <dbReference type="EMBL" id="ASR85096.1"/>
    </source>
</evidence>
<proteinExistence type="predicted"/>